<name>A0A9W6MQF3_9PROT</name>
<sequence length="161" mass="18417">MSNHRQLPEHRTLYRIGDPSGEYPIFSPGGAMKVPGRWHDQGDRVIYAAEHYSTAMLEKLVHSSGVLPPNQHWIDIHVPAGVTYERVTGDVLPNWQDADCQVAQKFGHDWYSKKSSCLLFVPSVVARMEENVIINTDHLDFTKLKPGLETPVPWDRRLFDR</sequence>
<reference evidence="2" key="1">
    <citation type="journal article" date="2014" name="Int. J. Syst. Evol. Microbiol.">
        <title>Complete genome sequence of Corynebacterium casei LMG S-19264T (=DSM 44701T), isolated from a smear-ripened cheese.</title>
        <authorList>
            <consortium name="US DOE Joint Genome Institute (JGI-PGF)"/>
            <person name="Walter F."/>
            <person name="Albersmeier A."/>
            <person name="Kalinowski J."/>
            <person name="Ruckert C."/>
        </authorList>
    </citation>
    <scope>NUCLEOTIDE SEQUENCE</scope>
    <source>
        <strain evidence="2">VKM B-1513</strain>
    </source>
</reference>
<accession>A0A9W6MQF3</accession>
<evidence type="ECO:0000259" key="1">
    <source>
        <dbReference type="SMART" id="SM00953"/>
    </source>
</evidence>
<comment type="caution">
    <text evidence="2">The sequence shown here is derived from an EMBL/GenBank/DDBJ whole genome shotgun (WGS) entry which is preliminary data.</text>
</comment>
<dbReference type="InterPro" id="IPR014914">
    <property type="entry name" value="RES_dom"/>
</dbReference>
<feature type="domain" description="RES" evidence="1">
    <location>
        <begin position="25"/>
        <end position="148"/>
    </location>
</feature>
<reference evidence="2" key="2">
    <citation type="submission" date="2023-01" db="EMBL/GenBank/DDBJ databases">
        <authorList>
            <person name="Sun Q."/>
            <person name="Evtushenko L."/>
        </authorList>
    </citation>
    <scope>NUCLEOTIDE SEQUENCE</scope>
    <source>
        <strain evidence="2">VKM B-1513</strain>
    </source>
</reference>
<dbReference type="Pfam" id="PF08808">
    <property type="entry name" value="RES"/>
    <property type="match status" value="1"/>
</dbReference>
<dbReference type="Proteomes" id="UP001143486">
    <property type="component" value="Unassembled WGS sequence"/>
</dbReference>
<protein>
    <recommendedName>
        <fullName evidence="1">RES domain-containing protein</fullName>
    </recommendedName>
</protein>
<dbReference type="SMART" id="SM00953">
    <property type="entry name" value="RES"/>
    <property type="match status" value="1"/>
</dbReference>
<keyword evidence="3" id="KW-1185">Reference proteome</keyword>
<evidence type="ECO:0000313" key="2">
    <source>
        <dbReference type="EMBL" id="GLK53954.1"/>
    </source>
</evidence>
<gene>
    <name evidence="2" type="ORF">GCM10017621_34620</name>
</gene>
<dbReference type="RefSeq" id="WP_271188286.1">
    <property type="nucleotide sequence ID" value="NZ_BSFE01000016.1"/>
</dbReference>
<dbReference type="AlphaFoldDB" id="A0A9W6MQF3"/>
<evidence type="ECO:0000313" key="3">
    <source>
        <dbReference type="Proteomes" id="UP001143486"/>
    </source>
</evidence>
<dbReference type="EMBL" id="BSFE01000016">
    <property type="protein sequence ID" value="GLK53954.1"/>
    <property type="molecule type" value="Genomic_DNA"/>
</dbReference>
<proteinExistence type="predicted"/>
<organism evidence="2 3">
    <name type="scientific">Maricaulis virginensis</name>
    <dbReference type="NCBI Taxonomy" id="144022"/>
    <lineage>
        <taxon>Bacteria</taxon>
        <taxon>Pseudomonadati</taxon>
        <taxon>Pseudomonadota</taxon>
        <taxon>Alphaproteobacteria</taxon>
        <taxon>Maricaulales</taxon>
        <taxon>Maricaulaceae</taxon>
        <taxon>Maricaulis</taxon>
    </lineage>
</organism>